<dbReference type="SMART" id="SM00387">
    <property type="entry name" value="HATPase_c"/>
    <property type="match status" value="1"/>
</dbReference>
<dbReference type="InterPro" id="IPR000014">
    <property type="entry name" value="PAS"/>
</dbReference>
<dbReference type="Proteomes" id="UP001299068">
    <property type="component" value="Unassembled WGS sequence"/>
</dbReference>
<dbReference type="CDD" id="cd00082">
    <property type="entry name" value="HisKA"/>
    <property type="match status" value="1"/>
</dbReference>
<evidence type="ECO:0000256" key="5">
    <source>
        <dbReference type="ARBA" id="ARBA00023012"/>
    </source>
</evidence>
<keyword evidence="6" id="KW-0472">Membrane</keyword>
<evidence type="ECO:0000256" key="6">
    <source>
        <dbReference type="SAM" id="Phobius"/>
    </source>
</evidence>
<dbReference type="InterPro" id="IPR005467">
    <property type="entry name" value="His_kinase_dom"/>
</dbReference>
<organism evidence="8 9">
    <name type="scientific">Clostridium sardiniense</name>
    <name type="common">Clostridium absonum</name>
    <dbReference type="NCBI Taxonomy" id="29369"/>
    <lineage>
        <taxon>Bacteria</taxon>
        <taxon>Bacillati</taxon>
        <taxon>Bacillota</taxon>
        <taxon>Clostridia</taxon>
        <taxon>Eubacteriales</taxon>
        <taxon>Clostridiaceae</taxon>
        <taxon>Clostridium</taxon>
    </lineage>
</organism>
<dbReference type="Gene3D" id="1.10.287.130">
    <property type="match status" value="1"/>
</dbReference>
<dbReference type="InterPro" id="IPR036890">
    <property type="entry name" value="HATPase_C_sf"/>
</dbReference>
<dbReference type="Pfam" id="PF00512">
    <property type="entry name" value="HisKA"/>
    <property type="match status" value="1"/>
</dbReference>
<dbReference type="PANTHER" id="PTHR43547">
    <property type="entry name" value="TWO-COMPONENT HISTIDINE KINASE"/>
    <property type="match status" value="1"/>
</dbReference>
<reference evidence="8 9" key="1">
    <citation type="journal article" date="2021" name="Cell Host Microbe">
        <title>in vivo commensal control of Clostridioides difficile virulence.</title>
        <authorList>
            <person name="Girinathan B.P."/>
            <person name="Dibenedetto N."/>
            <person name="Worley J.N."/>
            <person name="Peltier J."/>
            <person name="Arrieta-Ortiz M.L."/>
            <person name="Rupa Christinal Immanuel S."/>
            <person name="Lavin R."/>
            <person name="Delaney M.L."/>
            <person name="Cummins C."/>
            <person name="Hoffmann M."/>
            <person name="Luo Y."/>
            <person name="Gonzalez-Escalona N."/>
            <person name="Allard M."/>
            <person name="Onderdonk A.B."/>
            <person name="Gerber G.K."/>
            <person name="Sonenshein A.L."/>
            <person name="Baliga N."/>
            <person name="Dupuy B."/>
            <person name="Bry L."/>
        </authorList>
    </citation>
    <scope>NUCLEOTIDE SEQUENCE [LARGE SCALE GENOMIC DNA]</scope>
    <source>
        <strain evidence="8 9">DSM 599</strain>
    </source>
</reference>
<evidence type="ECO:0000259" key="7">
    <source>
        <dbReference type="PROSITE" id="PS50109"/>
    </source>
</evidence>
<dbReference type="InterPro" id="IPR004358">
    <property type="entry name" value="Sig_transdc_His_kin-like_C"/>
</dbReference>
<keyword evidence="4 8" id="KW-0808">Transferase</keyword>
<dbReference type="Gene3D" id="3.30.450.20">
    <property type="entry name" value="PAS domain"/>
    <property type="match status" value="1"/>
</dbReference>
<sequence length="659" mass="76964">MELEKELRDIIYINKRFFISIVAISFVIYIWLYVFLMIFIDDNVPVFDFIIKAYYVVVSCCVLLLTYSNANISESKIFEALSVYFIFFIIVMMNLLTVDIPHTFFRFRPGINGLSYKYTLFIVGALSTVSVYRYIANRRVNVIFSMFIIVSSGYLAYILESNRLFWVLLIVVILTCILVNIYNIYNISKYKLYINNKINYLYSYAILASIMNTLTVIMFFGENIFIRYIINLLIFISVSILFISTIYKIIDTPYKLLFKDLYESNEKLNSINYDISLKNDELEFSHNLIRRKEIMFKEFFRSIPVPIIILSDSTHRIIYCNKSFLNLIKEEDIKNVINKKVNNFISLDERERGNDEIAYNKNIYRGRIEKAGQTRYLNIEFIDKNKENGEIILGISDITSKVDMSSMKENLERKLTQEGIKRDFLSNISHDLKTPINVIYSALQLEYIFVENKDIQALLKYNNISKKNCLALIKLTNNLIDSSKIQSDYLFPTLEIINIVEFVEDTVNSLIFYANEKDIELIFDTDNEETYSYLDEEFMQRILLNLISNSIKFTSKNGKIEVGIFENGDLVDLVIQDNGIGMDKEFIDKIFMKYAMGENNDDVSDKGSGIGLFVVKKLVELQKGNIVIESSKGQGTKITITFKREFISNEDEMYEFEIM</sequence>
<dbReference type="PROSITE" id="PS50109">
    <property type="entry name" value="HIS_KIN"/>
    <property type="match status" value="1"/>
</dbReference>
<dbReference type="InterPro" id="IPR003661">
    <property type="entry name" value="HisK_dim/P_dom"/>
</dbReference>
<keyword evidence="3" id="KW-0597">Phosphoprotein</keyword>
<dbReference type="EMBL" id="JAIKTU010000011">
    <property type="protein sequence ID" value="MBY0756573.1"/>
    <property type="molecule type" value="Genomic_DNA"/>
</dbReference>
<dbReference type="PRINTS" id="PR00344">
    <property type="entry name" value="BCTRLSENSOR"/>
</dbReference>
<dbReference type="SMART" id="SM00388">
    <property type="entry name" value="HisKA"/>
    <property type="match status" value="1"/>
</dbReference>
<gene>
    <name evidence="8" type="ORF">K5V21_14080</name>
</gene>
<feature type="transmembrane region" description="Helical" evidence="6">
    <location>
        <begin position="142"/>
        <end position="159"/>
    </location>
</feature>
<comment type="caution">
    <text evidence="8">The sequence shown here is derived from an EMBL/GenBank/DDBJ whole genome shotgun (WGS) entry which is preliminary data.</text>
</comment>
<feature type="domain" description="Histidine kinase" evidence="7">
    <location>
        <begin position="427"/>
        <end position="646"/>
    </location>
</feature>
<dbReference type="Pfam" id="PF02518">
    <property type="entry name" value="HATPase_c"/>
    <property type="match status" value="1"/>
</dbReference>
<evidence type="ECO:0000313" key="9">
    <source>
        <dbReference type="Proteomes" id="UP001299068"/>
    </source>
</evidence>
<evidence type="ECO:0000256" key="3">
    <source>
        <dbReference type="ARBA" id="ARBA00022553"/>
    </source>
</evidence>
<dbReference type="EC" id="2.7.13.3" evidence="2"/>
<keyword evidence="9" id="KW-1185">Reference proteome</keyword>
<feature type="transmembrane region" description="Helical" evidence="6">
    <location>
        <begin position="17"/>
        <end position="40"/>
    </location>
</feature>
<accession>A0ABS7L140</accession>
<comment type="catalytic activity">
    <reaction evidence="1">
        <text>ATP + protein L-histidine = ADP + protein N-phospho-L-histidine.</text>
        <dbReference type="EC" id="2.7.13.3"/>
    </reaction>
</comment>
<feature type="transmembrane region" description="Helical" evidence="6">
    <location>
        <begin position="77"/>
        <end position="96"/>
    </location>
</feature>
<protein>
    <recommendedName>
        <fullName evidence="2">histidine kinase</fullName>
        <ecNumber evidence="2">2.7.13.3</ecNumber>
    </recommendedName>
</protein>
<dbReference type="PANTHER" id="PTHR43547:SF2">
    <property type="entry name" value="HYBRID SIGNAL TRANSDUCTION HISTIDINE KINASE C"/>
    <property type="match status" value="1"/>
</dbReference>
<dbReference type="InterPro" id="IPR036097">
    <property type="entry name" value="HisK_dim/P_sf"/>
</dbReference>
<dbReference type="RefSeq" id="WP_221861809.1">
    <property type="nucleotide sequence ID" value="NZ_JAIKTU010000011.1"/>
</dbReference>
<proteinExistence type="predicted"/>
<dbReference type="GO" id="GO:0016301">
    <property type="term" value="F:kinase activity"/>
    <property type="evidence" value="ECO:0007669"/>
    <property type="project" value="UniProtKB-KW"/>
</dbReference>
<dbReference type="InterPro" id="IPR003594">
    <property type="entry name" value="HATPase_dom"/>
</dbReference>
<evidence type="ECO:0000256" key="4">
    <source>
        <dbReference type="ARBA" id="ARBA00022777"/>
    </source>
</evidence>
<keyword evidence="4 8" id="KW-0418">Kinase</keyword>
<evidence type="ECO:0000256" key="1">
    <source>
        <dbReference type="ARBA" id="ARBA00000085"/>
    </source>
</evidence>
<dbReference type="SUPFAM" id="SSF47384">
    <property type="entry name" value="Homodimeric domain of signal transducing histidine kinase"/>
    <property type="match status" value="1"/>
</dbReference>
<keyword evidence="6" id="KW-0812">Transmembrane</keyword>
<keyword evidence="5" id="KW-0902">Two-component regulatory system</keyword>
<feature type="transmembrane region" description="Helical" evidence="6">
    <location>
        <begin position="46"/>
        <end position="65"/>
    </location>
</feature>
<feature type="transmembrane region" description="Helical" evidence="6">
    <location>
        <begin position="165"/>
        <end position="188"/>
    </location>
</feature>
<keyword evidence="6" id="KW-1133">Transmembrane helix</keyword>
<feature type="transmembrane region" description="Helical" evidence="6">
    <location>
        <begin position="116"/>
        <end position="135"/>
    </location>
</feature>
<name>A0ABS7L140_CLOSR</name>
<dbReference type="CDD" id="cd00075">
    <property type="entry name" value="HATPase"/>
    <property type="match status" value="1"/>
</dbReference>
<dbReference type="Pfam" id="PF13188">
    <property type="entry name" value="PAS_8"/>
    <property type="match status" value="1"/>
</dbReference>
<evidence type="ECO:0000313" key="8">
    <source>
        <dbReference type="EMBL" id="MBY0756573.1"/>
    </source>
</evidence>
<dbReference type="SUPFAM" id="SSF55874">
    <property type="entry name" value="ATPase domain of HSP90 chaperone/DNA topoisomerase II/histidine kinase"/>
    <property type="match status" value="1"/>
</dbReference>
<feature type="transmembrane region" description="Helical" evidence="6">
    <location>
        <begin position="200"/>
        <end position="220"/>
    </location>
</feature>
<evidence type="ECO:0000256" key="2">
    <source>
        <dbReference type="ARBA" id="ARBA00012438"/>
    </source>
</evidence>
<dbReference type="Gene3D" id="3.30.565.10">
    <property type="entry name" value="Histidine kinase-like ATPase, C-terminal domain"/>
    <property type="match status" value="1"/>
</dbReference>
<feature type="transmembrane region" description="Helical" evidence="6">
    <location>
        <begin position="226"/>
        <end position="250"/>
    </location>
</feature>